<dbReference type="PANTHER" id="PTHR36795:SF2">
    <property type="entry name" value="OS01G0938400 PROTEIN"/>
    <property type="match status" value="1"/>
</dbReference>
<dbReference type="KEGG" id="qsa:O6P43_004721"/>
<name>A0AAD7Q4Y5_QUISA</name>
<accession>A0AAD7Q4Y5</accession>
<comment type="caution">
    <text evidence="1">The sequence shown here is derived from an EMBL/GenBank/DDBJ whole genome shotgun (WGS) entry which is preliminary data.</text>
</comment>
<keyword evidence="2" id="KW-1185">Reference proteome</keyword>
<dbReference type="Proteomes" id="UP001163823">
    <property type="component" value="Chromosome 3"/>
</dbReference>
<dbReference type="AlphaFoldDB" id="A0AAD7Q4Y5"/>
<dbReference type="PANTHER" id="PTHR36795">
    <property type="entry name" value="OS01G0938400 PROTEIN"/>
    <property type="match status" value="1"/>
</dbReference>
<protein>
    <submittedName>
        <fullName evidence="1">Plexin-D1 like</fullName>
    </submittedName>
</protein>
<sequence>MSAIEMGCAGKFTYQKLRHEVVFDDVNFERNRMILRSRNWFRFRRVPIRRRFRLKVPSLRKFLRKKVSTVRISCAKICKRLWESQAYFGDLFAGNYLFMQVNPTSIKYLNDKGHDIGRLSSRYSLPKNDA</sequence>
<organism evidence="1 2">
    <name type="scientific">Quillaja saponaria</name>
    <name type="common">Soap bark tree</name>
    <dbReference type="NCBI Taxonomy" id="32244"/>
    <lineage>
        <taxon>Eukaryota</taxon>
        <taxon>Viridiplantae</taxon>
        <taxon>Streptophyta</taxon>
        <taxon>Embryophyta</taxon>
        <taxon>Tracheophyta</taxon>
        <taxon>Spermatophyta</taxon>
        <taxon>Magnoliopsida</taxon>
        <taxon>eudicotyledons</taxon>
        <taxon>Gunneridae</taxon>
        <taxon>Pentapetalae</taxon>
        <taxon>rosids</taxon>
        <taxon>fabids</taxon>
        <taxon>Fabales</taxon>
        <taxon>Quillajaceae</taxon>
        <taxon>Quillaja</taxon>
    </lineage>
</organism>
<proteinExistence type="predicted"/>
<evidence type="ECO:0000313" key="1">
    <source>
        <dbReference type="EMBL" id="KAJ7974686.1"/>
    </source>
</evidence>
<gene>
    <name evidence="1" type="ORF">O6P43_004721</name>
</gene>
<reference evidence="1" key="1">
    <citation type="journal article" date="2023" name="Science">
        <title>Elucidation of the pathway for biosynthesis of saponin adjuvants from the soapbark tree.</title>
        <authorList>
            <person name="Reed J."/>
            <person name="Orme A."/>
            <person name="El-Demerdash A."/>
            <person name="Owen C."/>
            <person name="Martin L.B.B."/>
            <person name="Misra R.C."/>
            <person name="Kikuchi S."/>
            <person name="Rejzek M."/>
            <person name="Martin A.C."/>
            <person name="Harkess A."/>
            <person name="Leebens-Mack J."/>
            <person name="Louveau T."/>
            <person name="Stephenson M.J."/>
            <person name="Osbourn A."/>
        </authorList>
    </citation>
    <scope>NUCLEOTIDE SEQUENCE</scope>
    <source>
        <strain evidence="1">S10</strain>
    </source>
</reference>
<evidence type="ECO:0000313" key="2">
    <source>
        <dbReference type="Proteomes" id="UP001163823"/>
    </source>
</evidence>
<dbReference type="EMBL" id="JARAOO010000003">
    <property type="protein sequence ID" value="KAJ7974686.1"/>
    <property type="molecule type" value="Genomic_DNA"/>
</dbReference>